<dbReference type="PANTHER" id="PTHR24178">
    <property type="entry name" value="MOLTING PROTEIN MLT-4"/>
    <property type="match status" value="1"/>
</dbReference>
<dbReference type="PROSITE" id="PS50297">
    <property type="entry name" value="ANK_REP_REGION"/>
    <property type="match status" value="7"/>
</dbReference>
<protein>
    <submittedName>
        <fullName evidence="5">Uncharacterized protein</fullName>
    </submittedName>
</protein>
<dbReference type="InterPro" id="IPR002110">
    <property type="entry name" value="Ankyrin_rpt"/>
</dbReference>
<dbReference type="SMART" id="SM00248">
    <property type="entry name" value="ANK"/>
    <property type="match status" value="9"/>
</dbReference>
<dbReference type="Proteomes" id="UP000228987">
    <property type="component" value="Unassembled WGS sequence"/>
</dbReference>
<dbReference type="Gene3D" id="1.25.40.20">
    <property type="entry name" value="Ankyrin repeat-containing domain"/>
    <property type="match status" value="4"/>
</dbReference>
<evidence type="ECO:0000256" key="4">
    <source>
        <dbReference type="SAM" id="SignalP"/>
    </source>
</evidence>
<evidence type="ECO:0000256" key="3">
    <source>
        <dbReference type="PROSITE-ProRule" id="PRU00023"/>
    </source>
</evidence>
<name>A0A2A5CEB1_9GAMM</name>
<dbReference type="Pfam" id="PF13857">
    <property type="entry name" value="Ank_5"/>
    <property type="match status" value="1"/>
</dbReference>
<comment type="caution">
    <text evidence="5">The sequence shown here is derived from an EMBL/GenBank/DDBJ whole genome shotgun (WGS) entry which is preliminary data.</text>
</comment>
<dbReference type="Pfam" id="PF12796">
    <property type="entry name" value="Ank_2"/>
    <property type="match status" value="2"/>
</dbReference>
<keyword evidence="2 3" id="KW-0040">ANK repeat</keyword>
<feature type="chain" id="PRO_5012607804" evidence="4">
    <location>
        <begin position="28"/>
        <end position="523"/>
    </location>
</feature>
<dbReference type="InterPro" id="IPR036770">
    <property type="entry name" value="Ankyrin_rpt-contain_sf"/>
</dbReference>
<dbReference type="PRINTS" id="PR01415">
    <property type="entry name" value="ANKYRIN"/>
</dbReference>
<dbReference type="EMBL" id="NVWI01000003">
    <property type="protein sequence ID" value="PCJ42227.1"/>
    <property type="molecule type" value="Genomic_DNA"/>
</dbReference>
<feature type="repeat" description="ANK" evidence="3">
    <location>
        <begin position="89"/>
        <end position="121"/>
    </location>
</feature>
<feature type="repeat" description="ANK" evidence="3">
    <location>
        <begin position="156"/>
        <end position="188"/>
    </location>
</feature>
<accession>A0A2A5CEB1</accession>
<feature type="repeat" description="ANK" evidence="3">
    <location>
        <begin position="422"/>
        <end position="454"/>
    </location>
</feature>
<dbReference type="PROSITE" id="PS50088">
    <property type="entry name" value="ANK_REPEAT"/>
    <property type="match status" value="8"/>
</dbReference>
<keyword evidence="1" id="KW-0677">Repeat</keyword>
<organism evidence="5 6">
    <name type="scientific">SAR86 cluster bacterium</name>
    <dbReference type="NCBI Taxonomy" id="2030880"/>
    <lineage>
        <taxon>Bacteria</taxon>
        <taxon>Pseudomonadati</taxon>
        <taxon>Pseudomonadota</taxon>
        <taxon>Gammaproteobacteria</taxon>
        <taxon>SAR86 cluster</taxon>
    </lineage>
</organism>
<feature type="repeat" description="ANK" evidence="3">
    <location>
        <begin position="207"/>
        <end position="239"/>
    </location>
</feature>
<keyword evidence="4" id="KW-0732">Signal</keyword>
<gene>
    <name evidence="5" type="ORF">COA71_06470</name>
</gene>
<feature type="repeat" description="ANK" evidence="3">
    <location>
        <begin position="334"/>
        <end position="366"/>
    </location>
</feature>
<sequence length="523" mass="55291">MKNFKTIKIQLFASFLLLIGSIQPGFSSIVDMAENQNWQGVQASISTEDVNERQPDGMSALFWAVYYDQTDMVRLLLNANANADANNRFGMTPLIQASMNGNGAVISMLLDSSANPNTYTLQGDTALMNAAKAGSTTGVQALIEAGAEIDARDSHLSQTSLMWAAANNNAEIVRILGENGADINARSAELEFAGITQGGPSGFLPSGGLTALHHAARENAIQSVEVLLSLGANPNILDPQGISPLRIAAANANLDLAKILIEGGSNINDGALVDIMELEYKELAFARAATNYTNQTTVRNLLTLMFDMGVDLDAYPETALPYPHNSFTLGKGTSGRTALYNSTEGLHNDLMTLLLEEGANPNSLSNGNTPLSAALFIMSGTRPSGVFTGVAERKLTDLMPTIQLLLNYGADVNTLTGTGGSADGTLLHQAAFYGNDEVIEFLLDKGVDLSQKDSSNRTALDIASGVPAVGDEMPTMGGMPATETPIYENTMVILTEAMNAQGIAIEEYVAPPLEEGDEESGEA</sequence>
<dbReference type="SUPFAM" id="SSF48403">
    <property type="entry name" value="Ankyrin repeat"/>
    <property type="match status" value="2"/>
</dbReference>
<feature type="signal peptide" evidence="4">
    <location>
        <begin position="1"/>
        <end position="27"/>
    </location>
</feature>
<reference evidence="6" key="1">
    <citation type="submission" date="2017-08" db="EMBL/GenBank/DDBJ databases">
        <title>A dynamic microbial community with high functional redundancy inhabits the cold, oxic subseafloor aquifer.</title>
        <authorList>
            <person name="Tully B.J."/>
            <person name="Wheat C.G."/>
            <person name="Glazer B.T."/>
            <person name="Huber J.A."/>
        </authorList>
    </citation>
    <scope>NUCLEOTIDE SEQUENCE [LARGE SCALE GENOMIC DNA]</scope>
</reference>
<feature type="repeat" description="ANK" evidence="3">
    <location>
        <begin position="56"/>
        <end position="88"/>
    </location>
</feature>
<dbReference type="Pfam" id="PF00023">
    <property type="entry name" value="Ank"/>
    <property type="match status" value="1"/>
</dbReference>
<evidence type="ECO:0000313" key="5">
    <source>
        <dbReference type="EMBL" id="PCJ42227.1"/>
    </source>
</evidence>
<feature type="repeat" description="ANK" evidence="3">
    <location>
        <begin position="122"/>
        <end position="154"/>
    </location>
</feature>
<dbReference type="AlphaFoldDB" id="A0A2A5CEB1"/>
<evidence type="ECO:0000256" key="2">
    <source>
        <dbReference type="ARBA" id="ARBA00023043"/>
    </source>
</evidence>
<feature type="repeat" description="ANK" evidence="3">
    <location>
        <begin position="240"/>
        <end position="268"/>
    </location>
</feature>
<evidence type="ECO:0000256" key="1">
    <source>
        <dbReference type="ARBA" id="ARBA00022737"/>
    </source>
</evidence>
<proteinExistence type="predicted"/>
<evidence type="ECO:0000313" key="6">
    <source>
        <dbReference type="Proteomes" id="UP000228987"/>
    </source>
</evidence>